<dbReference type="EMBL" id="LT981265">
    <property type="protein sequence ID" value="SPC34189.1"/>
    <property type="molecule type" value="Genomic_DNA"/>
</dbReference>
<accession>A0A2K5ARG4</accession>
<dbReference type="AlphaFoldDB" id="A0A2K5ARG4"/>
<evidence type="ECO:0000313" key="2">
    <source>
        <dbReference type="Proteomes" id="UP000236248"/>
    </source>
</evidence>
<evidence type="ECO:0000313" key="1">
    <source>
        <dbReference type="EMBL" id="SPC34189.1"/>
    </source>
</evidence>
<dbReference type="RefSeq" id="WP_103287097.1">
    <property type="nucleotide sequence ID" value="NZ_LT981265.1"/>
</dbReference>
<dbReference type="GeneID" id="41595050"/>
<dbReference type="Proteomes" id="UP000236248">
    <property type="component" value="Chromosome NCAV"/>
</dbReference>
<protein>
    <recommendedName>
        <fullName evidence="3">PIN domain-containing protein</fullName>
    </recommendedName>
</protein>
<name>A0A2K5ARG4_9ARCH</name>
<organism evidence="1 2">
    <name type="scientific">Candidatus Nitrosocaldus cavascurensis</name>
    <dbReference type="NCBI Taxonomy" id="2058097"/>
    <lineage>
        <taxon>Archaea</taxon>
        <taxon>Nitrososphaerota</taxon>
        <taxon>Nitrososphaeria</taxon>
        <taxon>Candidatus Nitrosocaldales</taxon>
        <taxon>Candidatus Nitrosocaldaceae</taxon>
        <taxon>Candidatus Nitrosocaldus</taxon>
    </lineage>
</organism>
<keyword evidence="2" id="KW-1185">Reference proteome</keyword>
<dbReference type="KEGG" id="ncv:NCAV_1012"/>
<reference evidence="2" key="1">
    <citation type="submission" date="2018-01" db="EMBL/GenBank/DDBJ databases">
        <authorList>
            <person name="Kerou L M."/>
        </authorList>
    </citation>
    <scope>NUCLEOTIDE SEQUENCE [LARGE SCALE GENOMIC DNA]</scope>
    <source>
        <strain evidence="2">SCU2</strain>
    </source>
</reference>
<sequence>MDLVVDEFIISVFLSADDKMAANKMMDTFTLLDIIIRKCHKLIFHPQYLNHLRKKLEILQDKYKRNQLGVLIINPLHILLFHETKVNRREGGNIPELKEIKDEADRLVVKSALAIATNPKYIITTDSDLLNKKDMFKRYGIEVITPNEALSILS</sequence>
<proteinExistence type="predicted"/>
<evidence type="ECO:0008006" key="3">
    <source>
        <dbReference type="Google" id="ProtNLM"/>
    </source>
</evidence>
<gene>
    <name evidence="1" type="ORF">NCAV_1012</name>
</gene>